<evidence type="ECO:0000313" key="4">
    <source>
        <dbReference type="Proteomes" id="UP001318860"/>
    </source>
</evidence>
<dbReference type="Pfam" id="PF00240">
    <property type="entry name" value="ubiquitin"/>
    <property type="match status" value="1"/>
</dbReference>
<dbReference type="PANTHER" id="PTHR10621">
    <property type="entry name" value="UV EXCISION REPAIR PROTEIN RAD23"/>
    <property type="match status" value="1"/>
</dbReference>
<protein>
    <recommendedName>
        <fullName evidence="2">Ubiquitin-like domain-containing protein</fullName>
    </recommendedName>
</protein>
<dbReference type="Gene3D" id="3.10.20.90">
    <property type="entry name" value="Phosphatidylinositol 3-kinase Catalytic Subunit, Chain A, domain 1"/>
    <property type="match status" value="1"/>
</dbReference>
<dbReference type="InterPro" id="IPR029071">
    <property type="entry name" value="Ubiquitin-like_domsf"/>
</dbReference>
<sequence>MIWREEEIAKVVRCDLVSGRHRTDIESLLLVVVLTIVAEDEQKLSMENGHSGDLRKRISGYVSLQLVAEILTGRLFYIEIGQDATVRDLKKEIGNQENLPTDRLILMLNADGERYLLDKDEVSLKDCGVEDGSHIYIFFKPVIDDEATSSSSTYQDSSSPESPATPVTPPPPPSTSSDSQDE</sequence>
<dbReference type="EMBL" id="JABTTQ020001510">
    <property type="protein sequence ID" value="KAK6130966.1"/>
    <property type="molecule type" value="Genomic_DNA"/>
</dbReference>
<name>A0ABR0V9H6_REHGL</name>
<feature type="compositionally biased region" description="Low complexity" evidence="1">
    <location>
        <begin position="149"/>
        <end position="165"/>
    </location>
</feature>
<evidence type="ECO:0000259" key="2">
    <source>
        <dbReference type="PROSITE" id="PS50053"/>
    </source>
</evidence>
<dbReference type="Proteomes" id="UP001318860">
    <property type="component" value="Unassembled WGS sequence"/>
</dbReference>
<dbReference type="CDD" id="cd17039">
    <property type="entry name" value="Ubl_ubiquitin_like"/>
    <property type="match status" value="1"/>
</dbReference>
<gene>
    <name evidence="3" type="ORF">DH2020_035292</name>
</gene>
<dbReference type="PROSITE" id="PS50053">
    <property type="entry name" value="UBIQUITIN_2"/>
    <property type="match status" value="1"/>
</dbReference>
<dbReference type="SUPFAM" id="SSF54236">
    <property type="entry name" value="Ubiquitin-like"/>
    <property type="match status" value="1"/>
</dbReference>
<accession>A0ABR0V9H6</accession>
<feature type="region of interest" description="Disordered" evidence="1">
    <location>
        <begin position="148"/>
        <end position="182"/>
    </location>
</feature>
<dbReference type="PANTHER" id="PTHR10621:SF61">
    <property type="entry name" value="UBIQUITIN FAMILY PROTEIN"/>
    <property type="match status" value="1"/>
</dbReference>
<dbReference type="InterPro" id="IPR000626">
    <property type="entry name" value="Ubiquitin-like_dom"/>
</dbReference>
<reference evidence="3 4" key="1">
    <citation type="journal article" date="2021" name="Comput. Struct. Biotechnol. J.">
        <title>De novo genome assembly of the potent medicinal plant Rehmannia glutinosa using nanopore technology.</title>
        <authorList>
            <person name="Ma L."/>
            <person name="Dong C."/>
            <person name="Song C."/>
            <person name="Wang X."/>
            <person name="Zheng X."/>
            <person name="Niu Y."/>
            <person name="Chen S."/>
            <person name="Feng W."/>
        </authorList>
    </citation>
    <scope>NUCLEOTIDE SEQUENCE [LARGE SCALE GENOMIC DNA]</scope>
    <source>
        <strain evidence="3">DH-2019</strain>
    </source>
</reference>
<comment type="caution">
    <text evidence="3">The sequence shown here is derived from an EMBL/GenBank/DDBJ whole genome shotgun (WGS) entry which is preliminary data.</text>
</comment>
<keyword evidence="4" id="KW-1185">Reference proteome</keyword>
<organism evidence="3 4">
    <name type="scientific">Rehmannia glutinosa</name>
    <name type="common">Chinese foxglove</name>
    <dbReference type="NCBI Taxonomy" id="99300"/>
    <lineage>
        <taxon>Eukaryota</taxon>
        <taxon>Viridiplantae</taxon>
        <taxon>Streptophyta</taxon>
        <taxon>Embryophyta</taxon>
        <taxon>Tracheophyta</taxon>
        <taxon>Spermatophyta</taxon>
        <taxon>Magnoliopsida</taxon>
        <taxon>eudicotyledons</taxon>
        <taxon>Gunneridae</taxon>
        <taxon>Pentapetalae</taxon>
        <taxon>asterids</taxon>
        <taxon>lamiids</taxon>
        <taxon>Lamiales</taxon>
        <taxon>Orobanchaceae</taxon>
        <taxon>Rehmannieae</taxon>
        <taxon>Rehmannia</taxon>
    </lineage>
</organism>
<proteinExistence type="predicted"/>
<evidence type="ECO:0000256" key="1">
    <source>
        <dbReference type="SAM" id="MobiDB-lite"/>
    </source>
</evidence>
<feature type="domain" description="Ubiquitin-like" evidence="2">
    <location>
        <begin position="64"/>
        <end position="140"/>
    </location>
</feature>
<evidence type="ECO:0000313" key="3">
    <source>
        <dbReference type="EMBL" id="KAK6130966.1"/>
    </source>
</evidence>